<dbReference type="InterPro" id="IPR050091">
    <property type="entry name" value="PKS_NRPS_Biosynth_Enz"/>
</dbReference>
<feature type="region of interest" description="C-terminal hotdog fold" evidence="8">
    <location>
        <begin position="2155"/>
        <end position="2297"/>
    </location>
</feature>
<evidence type="ECO:0000256" key="4">
    <source>
        <dbReference type="ARBA" id="ARBA00022679"/>
    </source>
</evidence>
<dbReference type="GO" id="GO:0004312">
    <property type="term" value="F:fatty acid synthase activity"/>
    <property type="evidence" value="ECO:0007669"/>
    <property type="project" value="TreeGrafter"/>
</dbReference>
<dbReference type="InterPro" id="IPR009081">
    <property type="entry name" value="PP-bd_ACP"/>
</dbReference>
<dbReference type="InterPro" id="IPR001227">
    <property type="entry name" value="Ac_transferase_dom_sf"/>
</dbReference>
<evidence type="ECO:0000256" key="8">
    <source>
        <dbReference type="PROSITE-ProRule" id="PRU01363"/>
    </source>
</evidence>
<dbReference type="SMART" id="SM00822">
    <property type="entry name" value="PKS_KR"/>
    <property type="match status" value="2"/>
</dbReference>
<feature type="region of interest" description="Disordered" evidence="9">
    <location>
        <begin position="4658"/>
        <end position="4677"/>
    </location>
</feature>
<evidence type="ECO:0000259" key="10">
    <source>
        <dbReference type="PROSITE" id="PS50075"/>
    </source>
</evidence>
<dbReference type="SMART" id="SM00826">
    <property type="entry name" value="PKS_DH"/>
    <property type="match status" value="2"/>
</dbReference>
<dbReference type="GO" id="GO:0033068">
    <property type="term" value="P:macrolide biosynthetic process"/>
    <property type="evidence" value="ECO:0007669"/>
    <property type="project" value="UniProtKB-ARBA"/>
</dbReference>
<dbReference type="InterPro" id="IPR016036">
    <property type="entry name" value="Malonyl_transacylase_ACP-bd"/>
</dbReference>
<dbReference type="InterPro" id="IPR016039">
    <property type="entry name" value="Thiolase-like"/>
</dbReference>
<dbReference type="InterPro" id="IPR018201">
    <property type="entry name" value="Ketoacyl_synth_AS"/>
</dbReference>
<dbReference type="PROSITE" id="PS00606">
    <property type="entry name" value="KS3_1"/>
    <property type="match status" value="2"/>
</dbReference>
<evidence type="ECO:0000256" key="3">
    <source>
        <dbReference type="ARBA" id="ARBA00022553"/>
    </source>
</evidence>
<dbReference type="EMBL" id="DQ116941">
    <property type="protein sequence ID" value="AAZ77693.1"/>
    <property type="molecule type" value="Genomic_DNA"/>
</dbReference>
<dbReference type="SUPFAM" id="SSF47336">
    <property type="entry name" value="ACP-like"/>
    <property type="match status" value="3"/>
</dbReference>
<dbReference type="CDD" id="cd08956">
    <property type="entry name" value="KR_3_FAS_SDR_x"/>
    <property type="match status" value="2"/>
</dbReference>
<evidence type="ECO:0000259" key="12">
    <source>
        <dbReference type="PROSITE" id="PS52019"/>
    </source>
</evidence>
<feature type="active site" description="Proton donor; for dehydratase activity" evidence="8">
    <location>
        <position position="2216"/>
    </location>
</feature>
<dbReference type="PROSITE" id="PS52019">
    <property type="entry name" value="PKS_MFAS_DH"/>
    <property type="match status" value="2"/>
</dbReference>
<evidence type="ECO:0000259" key="11">
    <source>
        <dbReference type="PROSITE" id="PS52004"/>
    </source>
</evidence>
<dbReference type="Pfam" id="PF00698">
    <property type="entry name" value="Acyl_transf_1"/>
    <property type="match status" value="3"/>
</dbReference>
<dbReference type="FunFam" id="1.10.1200.10:FF:000007">
    <property type="entry name" value="Probable polyketide synthase pks17"/>
    <property type="match status" value="2"/>
</dbReference>
<dbReference type="Pfam" id="PF22953">
    <property type="entry name" value="SpnB_Rossmann"/>
    <property type="match status" value="2"/>
</dbReference>
<dbReference type="Pfam" id="PF00109">
    <property type="entry name" value="ketoacyl-synt"/>
    <property type="match status" value="3"/>
</dbReference>
<reference evidence="13" key="2">
    <citation type="submission" date="2006-08" db="EMBL/GenBank/DDBJ databases">
        <authorList>
            <person name="Jia X.-Y."/>
            <person name="Zhao Q.-F."/>
            <person name="Tian Z.-H."/>
            <person name="Tang G.-L."/>
            <person name="Liu W."/>
        </authorList>
    </citation>
    <scope>NUCLEOTIDE SEQUENCE</scope>
</reference>
<evidence type="ECO:0000313" key="13">
    <source>
        <dbReference type="EMBL" id="AAZ77693.1"/>
    </source>
</evidence>
<keyword evidence="6" id="KW-0511">Multifunctional enzyme</keyword>
<dbReference type="SMART" id="SM00825">
    <property type="entry name" value="PKS_KS"/>
    <property type="match status" value="3"/>
</dbReference>
<keyword evidence="7" id="KW-0012">Acyltransferase</keyword>
<dbReference type="InterPro" id="IPR020807">
    <property type="entry name" value="PKS_DH"/>
</dbReference>
<evidence type="ECO:0000256" key="2">
    <source>
        <dbReference type="ARBA" id="ARBA00022450"/>
    </source>
</evidence>
<dbReference type="PANTHER" id="PTHR43775:SF51">
    <property type="entry name" value="INACTIVE PHENOLPHTHIOCEROL SYNTHESIS POLYKETIDE SYNTHASE TYPE I PKS1-RELATED"/>
    <property type="match status" value="1"/>
</dbReference>
<dbReference type="SUPFAM" id="SSF55048">
    <property type="entry name" value="Probable ACP-binding domain of malonyl-CoA ACP transacylase"/>
    <property type="match status" value="3"/>
</dbReference>
<feature type="active site" description="Proton donor; for dehydratase activity" evidence="8">
    <location>
        <position position="3982"/>
    </location>
</feature>
<dbReference type="SUPFAM" id="SSF52151">
    <property type="entry name" value="FabD/lysophospholipase-like"/>
    <property type="match status" value="3"/>
</dbReference>
<dbReference type="InterPro" id="IPR057326">
    <property type="entry name" value="KR_dom"/>
</dbReference>
<proteinExistence type="predicted"/>
<dbReference type="SUPFAM" id="SSF51735">
    <property type="entry name" value="NAD(P)-binding Rossmann-fold domains"/>
    <property type="match status" value="4"/>
</dbReference>
<dbReference type="InterPro" id="IPR013968">
    <property type="entry name" value="PKS_KR"/>
</dbReference>
<dbReference type="Pfam" id="PF21089">
    <property type="entry name" value="PKS_DH_N"/>
    <property type="match status" value="2"/>
</dbReference>
<feature type="active site" description="Proton acceptor; for dehydratase activity" evidence="8">
    <location>
        <position position="2037"/>
    </location>
</feature>
<feature type="domain" description="Carrier" evidence="10">
    <location>
        <begin position="4535"/>
        <end position="4610"/>
    </location>
</feature>
<dbReference type="SMART" id="SM00823">
    <property type="entry name" value="PKS_PP"/>
    <property type="match status" value="3"/>
</dbReference>
<dbReference type="Gene3D" id="1.10.1200.10">
    <property type="entry name" value="ACP-like"/>
    <property type="match status" value="3"/>
</dbReference>
<dbReference type="PROSITE" id="PS00012">
    <property type="entry name" value="PHOSPHOPANTETHEINE"/>
    <property type="match status" value="3"/>
</dbReference>
<feature type="domain" description="Ketosynthase family 3 (KS3)" evidence="11">
    <location>
        <begin position="1086"/>
        <end position="1512"/>
    </location>
</feature>
<dbReference type="InterPro" id="IPR014031">
    <property type="entry name" value="Ketoacyl_synth_C"/>
</dbReference>
<dbReference type="InterPro" id="IPR016035">
    <property type="entry name" value="Acyl_Trfase/lysoPLipase"/>
</dbReference>
<feature type="compositionally biased region" description="Polar residues" evidence="9">
    <location>
        <begin position="3882"/>
        <end position="3892"/>
    </location>
</feature>
<dbReference type="SMART" id="SM00827">
    <property type="entry name" value="PKS_AT"/>
    <property type="match status" value="3"/>
</dbReference>
<dbReference type="FunFam" id="3.40.47.10:FF:000019">
    <property type="entry name" value="Polyketide synthase type I"/>
    <property type="match status" value="3"/>
</dbReference>
<feature type="region of interest" description="C-terminal hotdog fold" evidence="8">
    <location>
        <begin position="3923"/>
        <end position="4068"/>
    </location>
</feature>
<keyword evidence="5" id="KW-0045">Antibiotic biosynthesis</keyword>
<accession>Q0R4M8</accession>
<evidence type="ECO:0000256" key="5">
    <source>
        <dbReference type="ARBA" id="ARBA00023194"/>
    </source>
</evidence>
<dbReference type="InterPro" id="IPR042104">
    <property type="entry name" value="PKS_dehydratase_sf"/>
</dbReference>
<dbReference type="InterPro" id="IPR049551">
    <property type="entry name" value="PKS_DH_C"/>
</dbReference>
<dbReference type="Gene3D" id="3.10.129.110">
    <property type="entry name" value="Polyketide synthase dehydratase"/>
    <property type="match status" value="2"/>
</dbReference>
<dbReference type="InterPro" id="IPR014030">
    <property type="entry name" value="Ketoacyl_synth_N"/>
</dbReference>
<feature type="region of interest" description="N-terminal hotdog fold" evidence="8">
    <location>
        <begin position="2005"/>
        <end position="2134"/>
    </location>
</feature>
<dbReference type="InterPro" id="IPR014043">
    <property type="entry name" value="Acyl_transferase_dom"/>
</dbReference>
<feature type="domain" description="Carrier" evidence="10">
    <location>
        <begin position="992"/>
        <end position="1067"/>
    </location>
</feature>
<dbReference type="GO" id="GO:0031177">
    <property type="term" value="F:phosphopantetheine binding"/>
    <property type="evidence" value="ECO:0007669"/>
    <property type="project" value="InterPro"/>
</dbReference>
<feature type="region of interest" description="Disordered" evidence="9">
    <location>
        <begin position="1514"/>
        <end position="1542"/>
    </location>
</feature>
<feature type="domain" description="PKS/mFAS DH" evidence="12">
    <location>
        <begin position="3785"/>
        <end position="4068"/>
    </location>
</feature>
<keyword evidence="2" id="KW-0596">Phosphopantetheine</keyword>
<dbReference type="Gene3D" id="3.40.366.10">
    <property type="entry name" value="Malonyl-Coenzyme A Acyl Carrier Protein, domain 2"/>
    <property type="match status" value="3"/>
</dbReference>
<sequence length="4699" mass="490723">MCGRRALALRPSGAGRHTGTEKVAHTAMSSLGNHASCDADELSRSIAVVGLSCRLPQASGPEEFWRLLSTGSSAVTRTLGARWAEETGLAPGTGATAAAGIEHGGVLDRVDGFDAGFFGISPREATEMDPQQRLTLELSWEALEDAAIVPGTLRSGAGGVFVGAIGDDYAALLARHRPREFTPHTLTGTSRGLLAGRVSYTLGLHGPSLTVDAAQSSSLVAVHLACESLRGGECDLALAGGVNLIIGPESTARTAAFGALSPDGRCYTFDARANGYVRGEGGAVVVLKPLARALADGDRIHCVIRGSAVNNDGASEALTVPSGRAQAEVVRRACARAGIAPDEVQYVELHGTGTRVGDPVEAAALGSVYGAGRTRSTALRVGSAKTNVGHLEGAAGITGLVKTVLSIAHRRLVPSLHFRSPHPDIDLDALRLRVQTETGPWPAPDLPLVAGVSSFGMGGTNCHVILAEAPAARGGEADGEGGEGCGSTPVARDAGVALPVLVSARDGEALRGQAAALESWLRKRPDARIADIGWSLASTRTAFEHRAVVLGQDREALLAGLRGLADGMPGAGVVQGRTAAGPGALAVLFTGQGSQYAGMGCELHRAYPAFARAFDEVCAHLDPLLEQPLRQVVFADEGSAEAGLLHRTSFTQAALFAVETALFRLFEHWGVTPQVVVGHSIGELTAAHVAGVLSLPDAAALVAARGRLMEALPEGGAMVAVEASEEEVAGSVLERAGEVALAAINGPRSVVISGDEGAVTGLAEQWRERGRKVRRLQVSHAFHSPRMEPMLAEFERVARGLDYATPHIPVVSNVTGRLAEAGQVDSPEYWVRHVREAVRFHDGVLALREDGVTACLELGPGGVLTGMAGECLAEEEDDTAGSGRLLAATLRSGRPEPDAVLRALARLHAHGVPVDWRSVFAPWAPRRVALPTYAFQRRRYWPEIGTGAQWPREPAETPGAEVSAGPAAHEAASTADSWQRRLAGMTGRERERFLHELVRTQVAIALGHVTPDAVDTGRTFKDLGFDSMSAVQLRDQLGAVTGLRLPAALLYNHPTPRTLVDRLRSELDASEATATTAPADPAAVSDDPVVVVGMACRFPGGVGSPEQLWDLVAQGRDAIGPLPDNRGWDLEALYDPDPETPSTSYVREGGFLYDADLFDPAFFGISPREAAAMDPQQRLLLETSWEALERAGIDPRTLAGTAAGVFVGATAQEYGPRLSEGAEGLDGYLLTGTTTSVTSGRVAYTLGLHGPAVTVDTACSSSLTALHLAAQALRLGECELVLAGGVTVMAGPGMFVEFSRQRGLSPDGRCKAFAASADGTGWAEGAGMVVLERLSDARRHGHRVLAVVRGSAINQDGASNGLAAPNGPAQEDVIRQALAAARLTGDEIDAVEAHGTGTKLGDPIEAEALLATYGRDRSPELPLWLGSLKSNIGHAQAAAGVGGFIKMVMALRHGVLPGTLHADEPTPHVDWSAGTVSLLTEARPWPQTDRPRRAAVSSFGISGTNAHLILEQAPAESAPEEGPRGPSGAVSAGAVPSESVATGAVPPESVAAWPVSGRSEQALAAQAGRLRDLLAAEPGLSPADVGYSLATTRTAFEERAVIVAADRAGFMDALAALARGESAPGVVRGRARALGRTVFVFPGQGSQWAGMALELLDSAPVFAERIEECAAAMSAYVDWSLVDVLRGREGAPGLDRVDVVQPVLFAVMVSLAELWRSFGVRPDAVVGHSQGEIAAACVAGALTLDDACRVVTLRSQALVALAGTGGMVSVPLPAAEVRARLEHRRERLGVATVNGPASTVVSGDPEALDEFLAECAADGVRARRIPVDYASHSHHVEAIRERLAELLAGIAPRSCDVAFYSTVYGEPVDTGELDAGYWYRNLRDTVEFERATRALLRDGYGVFVESSPHPVLTVGLQETIDAVQEVAPTVVTGSLRRDEGGLRRLLASLAEIHVNGGDAHWHTVHGASAHTIELPTYAFQRERHWLDAPQAAGSAAGLGLSDTGHPLVAAAVEIAEEDRLVLTGRLSRRTHPWLEDHAVSGTVVVPGAAFVELALCAAGHTDCNRLDDLTLENPLVLPERGEIRVQVAVGPPDPSGRRPVTVHARPEAAGAEQEPDPRWTRHASGSLAASEGGPSRRSREAWPLEPGEAWPPPGATPLAIDDLYERLLDQGYEYGPAFQGLRAAWRHGDSVYAEAALPEEQRTDGARFALHPALLDSALHSLALGGGPLRADDQGRLQLPFSWTGFTLSTTGAQSLRVRWTATERDTVALALATSSGVPVAAVEALALRPAAVDRLGDGRGARLGGLHQVAWTPVDAAAEAIGEQDVTFVAGAEGINAVAAAVDEGQAAAPAFVFVSPLAEDEAPGGEGGAPPYDFAQSRTGAHRALALVHEWLAHEEALGGSRLVFVTREATGAAGAAGLAEAPVWGLVRCAQTEHPGRFALLDIDGPWDAGHLPVVAGALAAGESQLALREGVPHAPRLVRADLPRETVPAEPEPSPLTGYANGTTLITGGTGTLGRLLARHLVTQHGARHLLLASRRGAAADGVQELVAELTELGAQVTVAACDTADRAALAALLASVPGEQPLTAVVHAAGVLDDGVIGSLTPERLDTVLRAKAEAAWLLHDLTRTLPLAEFVLFSSVIGTIGGAGQANYAAANVFLDSLAHHRRALGLPARSLAWGLWEDPSGMPLSRTTGTASGMTAGMSDADRARLARTGLVPLSAEDGLSLFDAAHATDQAAALVAVRLNAVALRASSSAGTLPDVLRGLVRTVRRTAAATPTGANALRARLESLPEAEQEELVLTLVRGHISDVLGHGGTDDIADERAFKDLGFDSLTAVDLRNRLAAATGVRLPATLVFDHPTPGALSRRLRAELTGSQTESTAPARSAIPSSDPIAITGIGCRFPGGIGSPEELWRLVSEGGEARSGFPSQRGWDLDALYDPDPDHPGTVYTRVGGFLYDAHHFDADFFGMSPREALATDPQQRLLLETAWETLERAGLDPRSLRGSRTGVFTGIMYGDYGGRLQRAPEELEGYLRNGSHGSVASGRIAYTFGFEGPAVSVDTACSSSLVALHLAAQALRNGECDLALAGGVTVMATPATFIEFSRQRGLSADGRCKAFAASADGTGFAEGVGLLLVERLSDARRNGHRVLALLRGSAVNQDGASNGLTAPNGPSQQRVIQAALADARLTAGQVDAVEAHGTGTSLGDPIEAQALLATYGQDREPEQPLWLGSIKSNIGHTQAAAGVAGVIKMVQAMRHGVLPQTLHVDEPTPHVDWAAGAVALLDETRPWPETGRPRRAAVSSFGISGTNAHVILEQAPLEESTEEAPVAVSPGGPVAWVLSAKTEGALREQAARIRDLASGELPLADVGFSLATTRAHLEQRAAVIAEDRGGFLAGLAALASGGEHPQLVRGSAAKASRTAFLFAGQGSQRPGMGRELYDSQPVFAQALDDVCALLDPHLDVPLRQVMFADEDSQEAGLLQDTLYTQPALFALETALFRLLEHLGVKPHHLVGHSIGEIAAAHAAGVLTLADACTLVAARARLLHDLPAGGAMTALQATEAEVLTALEGNDRVAIAALNAPNSTVISGDTDTVAHIAATFAEQGRKVTPLHVSHAFHSPHLDPVLDDFHTVAATLTYHQPRIPIISTLTGEPAGTDDLTTPDYWTRQLREAVRFHPAITTLDATTLIELGPDTTLTALTRSMTDAVAVPLLHPHTPETHTLLTALATAHTHGTPIDWTTIFTPHHPTAITLPTYPFQHHPYWLHATPTPTNATALGQTPTTHPLLAATADLPNGVSLFTGRLSLSEHPWLADHTVLGTTILPGAALLDLALHAAHHTGHNHVEELTLHTPLALLGHTAMRLRLTTAPTGDGDRDKTEFTLHSQPENSAHGSDWTLHATGTLTTTQPRQGTGHTAWPPADVTPVDVEELYRYLADLGLGYGSAFRGMSGAWRQGTTVYAEIRLPDALSTDGHPLHPALLDAALHTVFLSTGEPKDGGAQTLLPFSWGGLTLHAARPSVLRVRLTPAESTDGAQPSVFSLGLADGAGRPVATIESFTVRPVSARQLAASAHVDAGAELGRIDWTPLPETYGTSSTGLTTADLTLLTVTSHGDASPAEEAHRLLHDTLARVQKWLADDDSQGRGERLVIVTRGAMSTGSEDEVRDLAAASVWGLIRAAQTEHPGRLVLVDLGPEDAPDAQHLERIAGAVSGGESQLAVRGGAVLVPGVIRFAVGACDDVASRPFDASGTVLITGGTGTLGRLLARHLVTGHGVRHLLLISRRGEAAEGAADLVAELASGGAATVSVVACDAADAIALRAVVDAIPHERPLTAVIHAAGVLGDATVGTLTPDLVDTVLRPKVDAAWNLHQCTAHLDLAAFVLFSSAAGSLGTAGQSAYAAANTFLDALAEQRGAQGRPGVSIAWGLWEQESGMTAALGSVDRGRLARSGLLPMSSADGLAGFDAALSPERDRAVVLAARWDLAALQRQVVSGELPPLLRGLVRSPAALPVALASPAEAASALREQLAALAEPERAEALLDVVRTHAAAVLGLASPALVEPGRGFLDMGFDSLTAVELRNRLSTATGLRLPATLLFDHPAPASLARHLYDAFGPGDSTAHHAVLIELDKLEASFDALSEDSRTVLALRLRDTLLRLSQAAGSDARSPAGPEGSSGPAVTARIESASDDEVFAFIDNELGIA</sequence>
<feature type="region of interest" description="Disordered" evidence="9">
    <location>
        <begin position="2088"/>
        <end position="2156"/>
    </location>
</feature>
<dbReference type="InterPro" id="IPR006162">
    <property type="entry name" value="Ppantetheine_attach_site"/>
</dbReference>
<feature type="domain" description="Ketosynthase family 3 (KS3)" evidence="11">
    <location>
        <begin position="2893"/>
        <end position="3319"/>
    </location>
</feature>
<dbReference type="GO" id="GO:0004315">
    <property type="term" value="F:3-oxoacyl-[acyl-carrier-protein] synthase activity"/>
    <property type="evidence" value="ECO:0007669"/>
    <property type="project" value="InterPro"/>
</dbReference>
<evidence type="ECO:0000256" key="6">
    <source>
        <dbReference type="ARBA" id="ARBA00023268"/>
    </source>
</evidence>
<dbReference type="Pfam" id="PF14765">
    <property type="entry name" value="PS-DH"/>
    <property type="match status" value="2"/>
</dbReference>
<dbReference type="InterPro" id="IPR049900">
    <property type="entry name" value="PKS_mFAS_DH"/>
</dbReference>
<dbReference type="InterPro" id="IPR036736">
    <property type="entry name" value="ACP-like_sf"/>
</dbReference>
<dbReference type="Gene3D" id="3.40.50.720">
    <property type="entry name" value="NAD(P)-binding Rossmann-like Domain"/>
    <property type="match status" value="2"/>
</dbReference>
<dbReference type="GO" id="GO:0006633">
    <property type="term" value="P:fatty acid biosynthetic process"/>
    <property type="evidence" value="ECO:0007669"/>
    <property type="project" value="InterPro"/>
</dbReference>
<dbReference type="Pfam" id="PF02801">
    <property type="entry name" value="Ketoacyl-synt_C"/>
    <property type="match status" value="3"/>
</dbReference>
<dbReference type="InterPro" id="IPR020806">
    <property type="entry name" value="PKS_PP-bd"/>
</dbReference>
<dbReference type="Gene3D" id="3.40.47.10">
    <property type="match status" value="3"/>
</dbReference>
<feature type="region of interest" description="Disordered" evidence="9">
    <location>
        <begin position="947"/>
        <end position="976"/>
    </location>
</feature>
<dbReference type="CDD" id="cd00833">
    <property type="entry name" value="PKS"/>
    <property type="match status" value="3"/>
</dbReference>
<keyword evidence="4" id="KW-0808">Transferase</keyword>
<dbReference type="Gene3D" id="3.30.70.3290">
    <property type="match status" value="3"/>
</dbReference>
<dbReference type="PROSITE" id="PS50075">
    <property type="entry name" value="CARRIER"/>
    <property type="match status" value="3"/>
</dbReference>
<feature type="domain" description="PKS/mFAS DH" evidence="12">
    <location>
        <begin position="2005"/>
        <end position="2297"/>
    </location>
</feature>
<dbReference type="InterPro" id="IPR032821">
    <property type="entry name" value="PKS_assoc"/>
</dbReference>
<comment type="pathway">
    <text evidence="1">Antibiotic biosynthesis.</text>
</comment>
<name>Q0R4M8_STRAT</name>
<dbReference type="FunFam" id="3.40.366.10:FF:000002">
    <property type="entry name" value="Probable polyketide synthase 2"/>
    <property type="match status" value="2"/>
</dbReference>
<reference evidence="13" key="1">
    <citation type="journal article" date="2006" name="Chem. Biol.">
        <title>Genetic characterization of the chlorothricin gene cluster as a model for spirotetronate antibiotic biosynthesis.</title>
        <authorList>
            <person name="Jia X.Y."/>
            <person name="Tian Z.H."/>
            <person name="Shao L."/>
            <person name="Qu X.D."/>
            <person name="Zhao Q.F."/>
            <person name="Tang J."/>
            <person name="Tang G.L."/>
            <person name="Liu W."/>
        </authorList>
    </citation>
    <scope>NUCLEOTIDE SEQUENCE</scope>
</reference>
<protein>
    <submittedName>
        <fullName evidence="13">ChlA1</fullName>
    </submittedName>
</protein>
<dbReference type="SUPFAM" id="SSF53901">
    <property type="entry name" value="Thiolase-like"/>
    <property type="match status" value="3"/>
</dbReference>
<dbReference type="InterPro" id="IPR036291">
    <property type="entry name" value="NAD(P)-bd_dom_sf"/>
</dbReference>
<dbReference type="InterPro" id="IPR049552">
    <property type="entry name" value="PKS_DH_N"/>
</dbReference>
<dbReference type="PROSITE" id="PS52004">
    <property type="entry name" value="KS3_2"/>
    <property type="match status" value="3"/>
</dbReference>
<dbReference type="SMART" id="SM01294">
    <property type="entry name" value="PKS_PP_betabranch"/>
    <property type="match status" value="3"/>
</dbReference>
<dbReference type="PANTHER" id="PTHR43775">
    <property type="entry name" value="FATTY ACID SYNTHASE"/>
    <property type="match status" value="1"/>
</dbReference>
<feature type="domain" description="Carrier" evidence="10">
    <location>
        <begin position="2800"/>
        <end position="2875"/>
    </location>
</feature>
<keyword evidence="3" id="KW-0597">Phosphoprotein</keyword>
<evidence type="ECO:0000256" key="9">
    <source>
        <dbReference type="SAM" id="MobiDB-lite"/>
    </source>
</evidence>
<dbReference type="Pfam" id="PF00550">
    <property type="entry name" value="PP-binding"/>
    <property type="match status" value="3"/>
</dbReference>
<organism evidence="13">
    <name type="scientific">Streptomyces antibioticus</name>
    <dbReference type="NCBI Taxonomy" id="1890"/>
    <lineage>
        <taxon>Bacteria</taxon>
        <taxon>Bacillati</taxon>
        <taxon>Actinomycetota</taxon>
        <taxon>Actinomycetes</taxon>
        <taxon>Kitasatosporales</taxon>
        <taxon>Streptomycetaceae</taxon>
        <taxon>Streptomyces</taxon>
    </lineage>
</organism>
<dbReference type="Pfam" id="PF16197">
    <property type="entry name" value="KAsynt_C_assoc"/>
    <property type="match status" value="3"/>
</dbReference>
<evidence type="ECO:0000256" key="7">
    <source>
        <dbReference type="ARBA" id="ARBA00023315"/>
    </source>
</evidence>
<feature type="region of interest" description="N-terminal hotdog fold" evidence="8">
    <location>
        <begin position="3785"/>
        <end position="3911"/>
    </location>
</feature>
<dbReference type="Pfam" id="PF08659">
    <property type="entry name" value="KR"/>
    <property type="match status" value="2"/>
</dbReference>
<feature type="region of interest" description="Disordered" evidence="9">
    <location>
        <begin position="3869"/>
        <end position="3897"/>
    </location>
</feature>
<dbReference type="InterPro" id="IPR055123">
    <property type="entry name" value="SpnB-like_Rossmann"/>
</dbReference>
<dbReference type="InterPro" id="IPR020841">
    <property type="entry name" value="PKS_Beta-ketoAc_synthase_dom"/>
</dbReference>
<evidence type="ECO:0000256" key="1">
    <source>
        <dbReference type="ARBA" id="ARBA00004792"/>
    </source>
</evidence>
<feature type="active site" description="Proton acceptor; for dehydratase activity" evidence="8">
    <location>
        <position position="3816"/>
    </location>
</feature>
<feature type="domain" description="Ketosynthase family 3 (KS3)" evidence="11">
    <location>
        <begin position="43"/>
        <end position="468"/>
    </location>
</feature>